<evidence type="ECO:0000256" key="7">
    <source>
        <dbReference type="PIRSR" id="PIRSR004803-2"/>
    </source>
</evidence>
<sequence length="603" mass="67562">MVTKKNAARPASNKQTSSKATTKRTAKPTRQKSRTIKKPGVSTGEKQTVKSGKLNIIPVGGFEEVGRNCVIFEYGNDIIIVDLGLQFPEEEMHGIDYIIPDLSYLKGKEKNIRGVLITHGHYDHIGAVPHVMKAIGNPPIYTGDLTAGIIKKRQEEYKEAPPLKLQVVRGGDKVRLGCFDVEFVPVNHNIPNSFAILIRTPVGNIIHTGDFKLDKAPINDAPVDLQKFALIGAEGILALMADSTNAWQKGHQLSETEVGVDLEKLIENAKGRMIIGTFASLLSRIQQILTLAEKHGRKVMFEGRSIKTNVEVAKELGYLKFDNKTIVEQHNFKDVDDDKLIIICTGAQGEKNAVLMRIAEGNHRFIKFKSNDTVIFSSSVIPGNERTVQNLQDAIYRYGASVVNYKMLDVHAGGHAKEQDIKLLLQLVRPKYFIPIEGNHFMLRINGQNAKIIGLKDEHIIVAENGQVIEADKEKVALTQRRISTEYVFVDGLGVGDVSHIVLRDRKLMAEDGMIVIIATIYKKSGEPVQNPDIISRGFVYMRENKKLIEDVRHKVKSMLKETDNRSPAFENYIKERIRNEIGQYVYSKTHRRPMVLPVLIEV</sequence>
<dbReference type="PIRSF" id="PIRSF004803">
    <property type="entry name" value="RnjA"/>
    <property type="match status" value="1"/>
</dbReference>
<dbReference type="InterPro" id="IPR004613">
    <property type="entry name" value="RNase_J"/>
</dbReference>
<dbReference type="InterPro" id="IPR036866">
    <property type="entry name" value="RibonucZ/Hydroxyglut_hydro"/>
</dbReference>
<feature type="binding site" evidence="8">
    <location>
        <position position="121"/>
    </location>
    <ligand>
        <name>Zn(2+)</name>
        <dbReference type="ChEBI" id="CHEBI:29105"/>
        <label>1</label>
        <note>catalytic</note>
    </ligand>
</feature>
<dbReference type="Pfam" id="PF17770">
    <property type="entry name" value="RNase_J_C"/>
    <property type="match status" value="1"/>
</dbReference>
<evidence type="ECO:0000256" key="5">
    <source>
        <dbReference type="HAMAP-Rule" id="MF_01491"/>
    </source>
</evidence>
<dbReference type="Pfam" id="PF22505">
    <property type="entry name" value="RNase_J_b_CASP"/>
    <property type="match status" value="1"/>
</dbReference>
<comment type="caution">
    <text evidence="11">The sequence shown here is derived from an EMBL/GenBank/DDBJ whole genome shotgun (WGS) entry which is preliminary data.</text>
</comment>
<keyword evidence="2 5" id="KW-0540">Nuclease</keyword>
<name>A0A2H0W1D7_9BACT</name>
<dbReference type="InterPro" id="IPR041636">
    <property type="entry name" value="RNase_J_C"/>
</dbReference>
<comment type="cofactor">
    <cofactor evidence="8">
        <name>Zn(2+)</name>
        <dbReference type="ChEBI" id="CHEBI:29105"/>
    </cofactor>
    <text evidence="8">Binds 2 Zn(2+) ions per subunit. It is not clear if Zn(2+) or Mg(2+) is physiologically important.</text>
</comment>
<reference evidence="12" key="1">
    <citation type="submission" date="2017-09" db="EMBL/GenBank/DDBJ databases">
        <title>Depth-based differentiation of microbial function through sediment-hosted aquifers and enrichment of novel symbionts in the deep terrestrial subsurface.</title>
        <authorList>
            <person name="Probst A.J."/>
            <person name="Ladd B."/>
            <person name="Jarett J.K."/>
            <person name="Geller-Mcgrath D.E."/>
            <person name="Sieber C.M.K."/>
            <person name="Emerson J.B."/>
            <person name="Anantharaman K."/>
            <person name="Thomas B.C."/>
            <person name="Malmstrom R."/>
            <person name="Stieglmeier M."/>
            <person name="Klingl A."/>
            <person name="Woyke T."/>
            <person name="Ryan C.M."/>
            <person name="Banfield J.F."/>
        </authorList>
    </citation>
    <scope>NUCLEOTIDE SEQUENCE [LARGE SCALE GENOMIC DNA]</scope>
</reference>
<evidence type="ECO:0000256" key="8">
    <source>
        <dbReference type="PIRSR" id="PIRSR004803-3"/>
    </source>
</evidence>
<protein>
    <recommendedName>
        <fullName evidence="5">Ribonuclease J</fullName>
        <shortName evidence="5">RNase J</shortName>
        <ecNumber evidence="5">3.1.-.-</ecNumber>
    </recommendedName>
</protein>
<evidence type="ECO:0000313" key="11">
    <source>
        <dbReference type="EMBL" id="PIS05172.1"/>
    </source>
</evidence>
<dbReference type="CDD" id="cd07714">
    <property type="entry name" value="RNaseJ_MBL-fold"/>
    <property type="match status" value="1"/>
</dbReference>
<dbReference type="InterPro" id="IPR042173">
    <property type="entry name" value="RNase_J_2"/>
</dbReference>
<evidence type="ECO:0000256" key="9">
    <source>
        <dbReference type="SAM" id="MobiDB-lite"/>
    </source>
</evidence>
<dbReference type="InterPro" id="IPR055132">
    <property type="entry name" value="RNase_J_b_CASP"/>
</dbReference>
<dbReference type="PANTHER" id="PTHR43694:SF1">
    <property type="entry name" value="RIBONUCLEASE J"/>
    <property type="match status" value="1"/>
</dbReference>
<feature type="binding site" evidence="8">
    <location>
        <position position="94"/>
    </location>
    <ligand>
        <name>Ca(2+)</name>
        <dbReference type="ChEBI" id="CHEBI:29108"/>
    </ligand>
</feature>
<dbReference type="GO" id="GO:0008270">
    <property type="term" value="F:zinc ion binding"/>
    <property type="evidence" value="ECO:0007669"/>
    <property type="project" value="InterPro"/>
</dbReference>
<gene>
    <name evidence="5" type="primary">rnj</name>
    <name evidence="11" type="ORF">COT81_02425</name>
</gene>
<dbReference type="EMBL" id="PEZZ01000017">
    <property type="protein sequence ID" value="PIS05172.1"/>
    <property type="molecule type" value="Genomic_DNA"/>
</dbReference>
<feature type="binding site" evidence="8">
    <location>
        <position position="96"/>
    </location>
    <ligand>
        <name>Ca(2+)</name>
        <dbReference type="ChEBI" id="CHEBI:29108"/>
    </ligand>
</feature>
<dbReference type="Gene3D" id="3.40.50.10710">
    <property type="entry name" value="Metallo-hydrolase/oxidoreductase"/>
    <property type="match status" value="1"/>
</dbReference>
<keyword evidence="3 5" id="KW-0269">Exonuclease</keyword>
<feature type="binding site" evidence="8">
    <location>
        <position position="124"/>
    </location>
    <ligand>
        <name>Zn(2+)</name>
        <dbReference type="ChEBI" id="CHEBI:29105"/>
        <label>1</label>
        <note>catalytic</note>
    </ligand>
</feature>
<dbReference type="InterPro" id="IPR001279">
    <property type="entry name" value="Metallo-B-lactamas"/>
</dbReference>
<comment type="function">
    <text evidence="5">An RNase that has 5'-3' exonuclease and possibly endonuclease activity. Involved in maturation of rRNA and in some organisms also mRNA maturation and/or decay.</text>
</comment>
<feature type="binding site" evidence="8">
    <location>
        <position position="210"/>
    </location>
    <ligand>
        <name>Zn(2+)</name>
        <dbReference type="ChEBI" id="CHEBI:29105"/>
        <label>1</label>
        <note>catalytic</note>
    </ligand>
</feature>
<feature type="binding site" evidence="8">
    <location>
        <position position="119"/>
    </location>
    <ligand>
        <name>Zn(2+)</name>
        <dbReference type="ChEBI" id="CHEBI:29105"/>
        <label>1</label>
        <note>catalytic</note>
    </ligand>
</feature>
<dbReference type="PANTHER" id="PTHR43694">
    <property type="entry name" value="RIBONUCLEASE J"/>
    <property type="match status" value="1"/>
</dbReference>
<feature type="active site" description="Proton acceptor" evidence="6">
    <location>
        <position position="415"/>
    </location>
</feature>
<keyword evidence="4 5" id="KW-0694">RNA-binding</keyword>
<dbReference type="Pfam" id="PF00753">
    <property type="entry name" value="Lactamase_B"/>
    <property type="match status" value="1"/>
</dbReference>
<dbReference type="AlphaFoldDB" id="A0A2H0W1D7"/>
<evidence type="ECO:0000259" key="10">
    <source>
        <dbReference type="SMART" id="SM00849"/>
    </source>
</evidence>
<dbReference type="GO" id="GO:0006364">
    <property type="term" value="P:rRNA processing"/>
    <property type="evidence" value="ECO:0007669"/>
    <property type="project" value="UniProtKB-UniRule"/>
</dbReference>
<dbReference type="GO" id="GO:0005737">
    <property type="term" value="C:cytoplasm"/>
    <property type="evidence" value="ECO:0007669"/>
    <property type="project" value="UniProtKB-SubCell"/>
</dbReference>
<keyword evidence="5" id="KW-0698">rRNA processing</keyword>
<evidence type="ECO:0000256" key="3">
    <source>
        <dbReference type="ARBA" id="ARBA00022839"/>
    </source>
</evidence>
<evidence type="ECO:0000256" key="1">
    <source>
        <dbReference type="ARBA" id="ARBA00022490"/>
    </source>
</evidence>
<accession>A0A2H0W1D7</accession>
<evidence type="ECO:0000256" key="4">
    <source>
        <dbReference type="ARBA" id="ARBA00022884"/>
    </source>
</evidence>
<dbReference type="InterPro" id="IPR030854">
    <property type="entry name" value="RNase_J_bac"/>
</dbReference>
<feature type="binding site" evidence="8">
    <location>
        <position position="188"/>
    </location>
    <ligand>
        <name>Zn(2+)</name>
        <dbReference type="ChEBI" id="CHEBI:29105"/>
        <label>1</label>
        <note>catalytic</note>
    </ligand>
</feature>
<evidence type="ECO:0000256" key="6">
    <source>
        <dbReference type="PIRSR" id="PIRSR004803-1"/>
    </source>
</evidence>
<comment type="similarity">
    <text evidence="5">Belongs to the metallo-beta-lactamase superfamily. RNA-metabolizing metallo-beta-lactamase-like family. Bacterial RNase J subfamily.</text>
</comment>
<dbReference type="Gene3D" id="3.60.15.10">
    <property type="entry name" value="Ribonuclease Z/Hydroxyacylglutathione hydrolase-like"/>
    <property type="match status" value="1"/>
</dbReference>
<keyword evidence="5" id="KW-0255">Endonuclease</keyword>
<feature type="binding site" evidence="7">
    <location>
        <begin position="411"/>
        <end position="415"/>
    </location>
    <ligand>
        <name>substrate</name>
    </ligand>
</feature>
<keyword evidence="1 5" id="KW-0963">Cytoplasm</keyword>
<dbReference type="NCBIfam" id="TIGR00649">
    <property type="entry name" value="MG423"/>
    <property type="match status" value="1"/>
</dbReference>
<comment type="subunit">
    <text evidence="5">Homodimer, may be a subunit of the RNA degradosome.</text>
</comment>
<dbReference type="EC" id="3.1.-.-" evidence="5"/>
<evidence type="ECO:0000256" key="2">
    <source>
        <dbReference type="ARBA" id="ARBA00022722"/>
    </source>
</evidence>
<dbReference type="Gene3D" id="3.10.20.580">
    <property type="match status" value="1"/>
</dbReference>
<feature type="binding site" evidence="8">
    <location>
        <position position="491"/>
    </location>
    <ligand>
        <name>Ca(2+)</name>
        <dbReference type="ChEBI" id="CHEBI:29108"/>
    </ligand>
</feature>
<dbReference type="GO" id="GO:0004534">
    <property type="term" value="F:5'-3' RNA exonuclease activity"/>
    <property type="evidence" value="ECO:0007669"/>
    <property type="project" value="UniProtKB-UniRule"/>
</dbReference>
<keyword evidence="8" id="KW-0862">Zinc</keyword>
<keyword evidence="5" id="KW-0378">Hydrolase</keyword>
<organism evidence="11 12">
    <name type="scientific">Candidatus Buchananbacteria bacterium CG10_big_fil_rev_8_21_14_0_10_42_9</name>
    <dbReference type="NCBI Taxonomy" id="1974526"/>
    <lineage>
        <taxon>Bacteria</taxon>
        <taxon>Candidatus Buchananiibacteriota</taxon>
    </lineage>
</organism>
<keyword evidence="8" id="KW-0106">Calcium</keyword>
<feature type="binding site" evidence="8">
    <location>
        <position position="123"/>
    </location>
    <ligand>
        <name>Zn(2+)</name>
        <dbReference type="ChEBI" id="CHEBI:29105"/>
        <label>1</label>
        <note>catalytic</note>
    </ligand>
</feature>
<keyword evidence="8" id="KW-0479">Metal-binding</keyword>
<dbReference type="SMART" id="SM00849">
    <property type="entry name" value="Lactamase_B"/>
    <property type="match status" value="1"/>
</dbReference>
<feature type="region of interest" description="Disordered" evidence="9">
    <location>
        <begin position="1"/>
        <end position="47"/>
    </location>
</feature>
<feature type="domain" description="Metallo-beta-lactamase" evidence="10">
    <location>
        <begin position="66"/>
        <end position="262"/>
    </location>
</feature>
<comment type="cofactor">
    <cofactor evidence="8">
        <name>Ca(2+)</name>
        <dbReference type="ChEBI" id="CHEBI:29108"/>
    </cofactor>
    <text evidence="8">Binds 1 Ca(2+) cation per subunit. Seen in 1 crystal structure, it is not clear if it is physiologically important.</text>
</comment>
<dbReference type="GO" id="GO:0003723">
    <property type="term" value="F:RNA binding"/>
    <property type="evidence" value="ECO:0007669"/>
    <property type="project" value="UniProtKB-UniRule"/>
</dbReference>
<evidence type="ECO:0000313" key="12">
    <source>
        <dbReference type="Proteomes" id="UP000230935"/>
    </source>
</evidence>
<comment type="subcellular location">
    <subcellularLocation>
        <location evidence="5">Cytoplasm</location>
    </subcellularLocation>
</comment>
<comment type="caution">
    <text evidence="5">Lacks conserved residue(s) required for the propagation of feature annotation.</text>
</comment>
<dbReference type="GO" id="GO:0004521">
    <property type="term" value="F:RNA endonuclease activity"/>
    <property type="evidence" value="ECO:0007669"/>
    <property type="project" value="UniProtKB-UniRule"/>
</dbReference>
<feature type="active site" description="Proton donor" evidence="6">
    <location>
        <position position="242"/>
    </location>
</feature>
<dbReference type="HAMAP" id="MF_01491">
    <property type="entry name" value="RNase_J_bact"/>
    <property type="match status" value="1"/>
</dbReference>
<proteinExistence type="inferred from homology"/>
<dbReference type="Proteomes" id="UP000230935">
    <property type="component" value="Unassembled WGS sequence"/>
</dbReference>
<feature type="compositionally biased region" description="Basic residues" evidence="9">
    <location>
        <begin position="21"/>
        <end position="37"/>
    </location>
</feature>
<dbReference type="SUPFAM" id="SSF56281">
    <property type="entry name" value="Metallo-hydrolase/oxidoreductase"/>
    <property type="match status" value="1"/>
</dbReference>